<organism evidence="2">
    <name type="scientific">Flexilinea flocculi</name>
    <dbReference type="NCBI Taxonomy" id="1678840"/>
    <lineage>
        <taxon>Bacteria</taxon>
        <taxon>Bacillati</taxon>
        <taxon>Chloroflexota</taxon>
        <taxon>Anaerolineae</taxon>
        <taxon>Anaerolineales</taxon>
        <taxon>Anaerolineaceae</taxon>
        <taxon>Flexilinea</taxon>
    </lineage>
</organism>
<keyword evidence="1" id="KW-0812">Transmembrane</keyword>
<dbReference type="RefSeq" id="WP_062278075.1">
    <property type="nucleotide sequence ID" value="NZ_DF968180.1"/>
</dbReference>
<evidence type="ECO:0008006" key="4">
    <source>
        <dbReference type="Google" id="ProtNLM"/>
    </source>
</evidence>
<feature type="transmembrane region" description="Helical" evidence="1">
    <location>
        <begin position="250"/>
        <end position="271"/>
    </location>
</feature>
<evidence type="ECO:0000313" key="3">
    <source>
        <dbReference type="Proteomes" id="UP000053370"/>
    </source>
</evidence>
<feature type="transmembrane region" description="Helical" evidence="1">
    <location>
        <begin position="433"/>
        <end position="452"/>
    </location>
</feature>
<proteinExistence type="predicted"/>
<feature type="transmembrane region" description="Helical" evidence="1">
    <location>
        <begin position="36"/>
        <end position="55"/>
    </location>
</feature>
<feature type="transmembrane region" description="Helical" evidence="1">
    <location>
        <begin position="114"/>
        <end position="138"/>
    </location>
</feature>
<dbReference type="STRING" id="1678840.ATC1_1274"/>
<feature type="transmembrane region" description="Helical" evidence="1">
    <location>
        <begin position="6"/>
        <end position="24"/>
    </location>
</feature>
<feature type="transmembrane region" description="Helical" evidence="1">
    <location>
        <begin position="464"/>
        <end position="485"/>
    </location>
</feature>
<name>A0A0K8PAH5_9CHLR</name>
<dbReference type="EMBL" id="DF968180">
    <property type="protein sequence ID" value="GAP39544.1"/>
    <property type="molecule type" value="Genomic_DNA"/>
</dbReference>
<feature type="transmembrane region" description="Helical" evidence="1">
    <location>
        <begin position="283"/>
        <end position="314"/>
    </location>
</feature>
<evidence type="ECO:0000256" key="1">
    <source>
        <dbReference type="SAM" id="Phobius"/>
    </source>
</evidence>
<reference evidence="2" key="1">
    <citation type="journal article" date="2015" name="Genome Announc.">
        <title>Draft Genome Sequence of Anaerolineae Strain TC1, a Novel Isolate from a Methanogenic Wastewater Treatment System.</title>
        <authorList>
            <person name="Matsuura N."/>
            <person name="Tourlousse D.M."/>
            <person name="Sun L."/>
            <person name="Toyonaga M."/>
            <person name="Kuroda K."/>
            <person name="Ohashi A."/>
            <person name="Cruz R."/>
            <person name="Yamaguchi T."/>
            <person name="Sekiguchi Y."/>
        </authorList>
    </citation>
    <scope>NUCLEOTIDE SEQUENCE [LARGE SCALE GENOMIC DNA]</scope>
    <source>
        <strain evidence="2">TC1</strain>
    </source>
</reference>
<feature type="transmembrane region" description="Helical" evidence="1">
    <location>
        <begin position="326"/>
        <end position="343"/>
    </location>
</feature>
<protein>
    <recommendedName>
        <fullName evidence="4">Dolichyl-phosphate-mannose-protein mannosyltransferase</fullName>
    </recommendedName>
</protein>
<keyword evidence="3" id="KW-1185">Reference proteome</keyword>
<feature type="transmembrane region" description="Helical" evidence="1">
    <location>
        <begin position="407"/>
        <end position="427"/>
    </location>
</feature>
<keyword evidence="1" id="KW-0472">Membrane</keyword>
<dbReference type="Proteomes" id="UP000053370">
    <property type="component" value="Unassembled WGS sequence"/>
</dbReference>
<dbReference type="AlphaFoldDB" id="A0A0K8PAH5"/>
<evidence type="ECO:0000313" key="2">
    <source>
        <dbReference type="EMBL" id="GAP39544.1"/>
    </source>
</evidence>
<gene>
    <name evidence="2" type="ORF">ATC1_1274</name>
</gene>
<feature type="transmembrane region" description="Helical" evidence="1">
    <location>
        <begin position="383"/>
        <end position="400"/>
    </location>
</feature>
<feature type="transmembrane region" description="Helical" evidence="1">
    <location>
        <begin position="61"/>
        <end position="78"/>
    </location>
</feature>
<keyword evidence="1" id="KW-1133">Transmembrane helix</keyword>
<dbReference type="OrthoDB" id="3078613at2"/>
<feature type="transmembrane region" description="Helical" evidence="1">
    <location>
        <begin position="203"/>
        <end position="221"/>
    </location>
</feature>
<accession>A0A0K8PAH5</accession>
<sequence length="611" mass="69172">MIFFGTLGLLQILALPGLILIKALKVRGGLVERMIYCFPLSLLVNYLAVFLLTVAGIYIRLVVLILIALEIFLLVYLFRSSLRQPFSAMIQRFYAAFVSELNPFHQMVPNNKGVYSILSFGIWIVFGCSAVSAVLWGLHVWRLNFGTIFSGQDTLFSWNTFAESWAQNLIPVSHGAYPQLVPTNWSLSYVLQGKDAVQLFNTLIPPVFFLLIFVMLFDLGFQKRESGFFIAAVIARYMMKKLMGDQIADGYMDVPVSFMSLLAVYTLLKGIEKDKFGQFQTIILAVVFASGAAITKQAGLMILALTPFFAAIWLKDGIACISRRKFFLILLIPCMVVLPWYLLCWINSRVPDPASGELLADGIRQFNERYEWSHKLFLARQSLGKYVVFFILSIIGLPLIPKRYRLPFFLCSWPLVIVWAAFFSYDARNLACALPFIALSSGMAVDGGIRWIADLTGMRKISQIKVWIPLTLLIVALLIGLWFLLPEAELSEVQRLKQRELFGKELNEELLYGIIGEEHHEKDILTDYPAYFLSGYKDCCEMADFSDAPAFEWLLSKGTIRYILIPEQIQNHSQDSAVVLDKCVQTGLCRQVGCSAGYYEPYCLYTVSESK</sequence>